<dbReference type="Proteomes" id="UP000500826">
    <property type="component" value="Chromosome"/>
</dbReference>
<evidence type="ECO:0000256" key="1">
    <source>
        <dbReference type="SAM" id="MobiDB-lite"/>
    </source>
</evidence>
<feature type="region of interest" description="Disordered" evidence="1">
    <location>
        <begin position="649"/>
        <end position="670"/>
    </location>
</feature>
<protein>
    <submittedName>
        <fullName evidence="2">Uncharacterized protein</fullName>
    </submittedName>
</protein>
<evidence type="ECO:0000313" key="3">
    <source>
        <dbReference type="Proteomes" id="UP000500826"/>
    </source>
</evidence>
<reference evidence="2 3" key="1">
    <citation type="submission" date="2020-05" db="EMBL/GenBank/DDBJ databases">
        <title>Ramlibacter rhizophilus sp. nov., isolated from rhizosphere soil of national flower Mugunghwa from South Korea.</title>
        <authorList>
            <person name="Zheng-Fei Y."/>
            <person name="Huan T."/>
        </authorList>
    </citation>
    <scope>NUCLEOTIDE SEQUENCE [LARGE SCALE GENOMIC DNA]</scope>
    <source>
        <strain evidence="2 3">H242</strain>
    </source>
</reference>
<reference evidence="2 3" key="2">
    <citation type="submission" date="2020-05" db="EMBL/GenBank/DDBJ databases">
        <authorList>
            <person name="Khan S.A."/>
            <person name="Jeon C.O."/>
            <person name="Chun B.H."/>
        </authorList>
    </citation>
    <scope>NUCLEOTIDE SEQUENCE [LARGE SCALE GENOMIC DNA]</scope>
    <source>
        <strain evidence="2 3">H242</strain>
    </source>
</reference>
<accession>A0ABX6P2T7</accession>
<name>A0ABX6P2T7_9BURK</name>
<gene>
    <name evidence="2" type="ORF">HK414_13035</name>
</gene>
<feature type="compositionally biased region" description="Polar residues" evidence="1">
    <location>
        <begin position="769"/>
        <end position="779"/>
    </location>
</feature>
<evidence type="ECO:0000313" key="2">
    <source>
        <dbReference type="EMBL" id="QJW84370.1"/>
    </source>
</evidence>
<keyword evidence="3" id="KW-1185">Reference proteome</keyword>
<organism evidence="2 3">
    <name type="scientific">Ramlibacter terrae</name>
    <dbReference type="NCBI Taxonomy" id="2732511"/>
    <lineage>
        <taxon>Bacteria</taxon>
        <taxon>Pseudomonadati</taxon>
        <taxon>Pseudomonadota</taxon>
        <taxon>Betaproteobacteria</taxon>
        <taxon>Burkholderiales</taxon>
        <taxon>Comamonadaceae</taxon>
        <taxon>Ramlibacter</taxon>
    </lineage>
</organism>
<feature type="region of interest" description="Disordered" evidence="1">
    <location>
        <begin position="766"/>
        <end position="786"/>
    </location>
</feature>
<feature type="region of interest" description="Disordered" evidence="1">
    <location>
        <begin position="1"/>
        <end position="23"/>
    </location>
</feature>
<dbReference type="EMBL" id="CP053418">
    <property type="protein sequence ID" value="QJW84370.1"/>
    <property type="molecule type" value="Genomic_DNA"/>
</dbReference>
<sequence>MSETFSLSDVRKMAEADSSGGGETFSIGQVRAMAQEQPAPATGASALALVNPAVQAAALFSPEGRTQLGRFAAGGVRGAADIGNTILNAGGWLADKGINAVRQPTLSDLVTGKPQPGKRWNADREASLNEFFDERIPQGDVAGNMGRIGMNVAGTMGVGPAMAFPLRAAGAAVPALSSTLTPVANAVSSSGMSTGLNVGRNAPLAARAGDMALRVAGGAAGGYAGAGLVDPNSAEMGALFGGAAPPVLQGARAVTRGLGTAASALRPAPGVSGADMRSARDIAAMAGVDPNDLQAVAQVRDALRQSGPGIIPGQRTVPEILQMPGVSQLQRSVQAVQPAPFVARNAEREGARREVLERIAPIGNRAEVQQEVGDAISEYAIPAHQQAQQRVSRLFEGVDPFGEARVNLPIDEMQAGVDRFLGPGTFGTGRHARGAVDEARRIGTMELPAITPTRVAASRQPQDLLQAVRQAGGINPLSAGGMNNEIREFGQRQARTTGLVRNQGRTIDELAGLMHERGYLQSADPAELLEAMRLNLRGQPVYAADIADDAFRGRLERSMGDAPQGGAVPQPVPFDELQNLRSSITEKWAEARKFGNNREAAALDVQRKAIDAQLERLAAGEGQPGEYFGADMVQSYQQARQAHAAKQQQFKTGPQAGMFRRGGSGLPQMQGGQIPPKFFNGNGSQVSDAQSFRRLVQDDPRLMDELRRYAVSEGASKTTANGNLSASKFGQWLDSRAGATGEIFSPQQQAWLKAIAEDLKQAANAESLGRSTGSDTAQKAASMMRPGLLDNPGARYAVGKIPGAVC</sequence>
<proteinExistence type="predicted"/>